<evidence type="ECO:0000313" key="3">
    <source>
        <dbReference type="Proteomes" id="UP000516369"/>
    </source>
</evidence>
<protein>
    <submittedName>
        <fullName evidence="2">MBL fold metallo-hydrolase</fullName>
    </submittedName>
</protein>
<dbReference type="GO" id="GO:0016740">
    <property type="term" value="F:transferase activity"/>
    <property type="evidence" value="ECO:0007669"/>
    <property type="project" value="TreeGrafter"/>
</dbReference>
<keyword evidence="2" id="KW-0378">Hydrolase</keyword>
<accession>A0A7H1N1N8</accession>
<evidence type="ECO:0000313" key="2">
    <source>
        <dbReference type="EMBL" id="QNT69624.1"/>
    </source>
</evidence>
<dbReference type="EMBL" id="CP053923">
    <property type="protein sequence ID" value="QNT69624.1"/>
    <property type="molecule type" value="Genomic_DNA"/>
</dbReference>
<gene>
    <name evidence="2" type="ORF">HQ394_10185</name>
</gene>
<dbReference type="InterPro" id="IPR001279">
    <property type="entry name" value="Metallo-B-lactamas"/>
</dbReference>
<dbReference type="Gene3D" id="3.60.15.10">
    <property type="entry name" value="Ribonuclease Z/Hydroxyacylglutathione hydrolase-like"/>
    <property type="match status" value="1"/>
</dbReference>
<dbReference type="SUPFAM" id="SSF56281">
    <property type="entry name" value="Metallo-hydrolase/oxidoreductase"/>
    <property type="match status" value="1"/>
</dbReference>
<organism evidence="2 3">
    <name type="scientific">Defluviicoccus vanus</name>
    <dbReference type="NCBI Taxonomy" id="111831"/>
    <lineage>
        <taxon>Bacteria</taxon>
        <taxon>Pseudomonadati</taxon>
        <taxon>Pseudomonadota</taxon>
        <taxon>Alphaproteobacteria</taxon>
        <taxon>Rhodospirillales</taxon>
        <taxon>Rhodospirillaceae</taxon>
        <taxon>Defluviicoccus</taxon>
    </lineage>
</organism>
<dbReference type="PANTHER" id="PTHR13754:SF13">
    <property type="entry name" value="METALLO-BETA-LACTAMASE SUPERFAMILY PROTEIN (AFU_ORTHOLOGUE AFUA_3G07630)"/>
    <property type="match status" value="1"/>
</dbReference>
<dbReference type="KEGG" id="dvn:HQ394_10185"/>
<name>A0A7H1N1N8_9PROT</name>
<dbReference type="GO" id="GO:0016787">
    <property type="term" value="F:hydrolase activity"/>
    <property type="evidence" value="ECO:0007669"/>
    <property type="project" value="UniProtKB-KW"/>
</dbReference>
<dbReference type="RefSeq" id="WP_190260145.1">
    <property type="nucleotide sequence ID" value="NZ_CP053923.1"/>
</dbReference>
<dbReference type="Pfam" id="PF12706">
    <property type="entry name" value="Lactamase_B_2"/>
    <property type="match status" value="1"/>
</dbReference>
<keyword evidence="3" id="KW-1185">Reference proteome</keyword>
<dbReference type="InterPro" id="IPR052926">
    <property type="entry name" value="Metallo-beta-lactamase_dom"/>
</dbReference>
<sequence>MNNRLDFGAVESLRVDVISETGWFDDATFKADMVAYGGSEQSQYRVAWTPENAGGYSALLTITGLDGAVRRILLDTGWNRAWMDEAYARHGIDRMLERGEIDLMVLSHWHLDHFWGIETTLKHDPRLPLYAPATWSSEDQALLQERAVIRVDDSAGRPVDICANAVAYAGELTLTSPEGEDGSGLYRLFPGVAMHMFDASMLLRVRGENVLYINVADKGIVTVTGCGHPGIMTLLDFARTRFHQERLYGCYGGLHLSIFDQWKPEFDTIIEEVKASGMVKMGCNHCTGWMWAEKAATHGVPIVEGSDAYLRYSRHSTAAHGSHAFLGNGDSVTF</sequence>
<dbReference type="Proteomes" id="UP000516369">
    <property type="component" value="Chromosome"/>
</dbReference>
<dbReference type="PANTHER" id="PTHR13754">
    <property type="entry name" value="METALLO-BETA-LACTAMASE SUPERFAMILY PROTEIN"/>
    <property type="match status" value="1"/>
</dbReference>
<dbReference type="AlphaFoldDB" id="A0A7H1N1N8"/>
<evidence type="ECO:0000259" key="1">
    <source>
        <dbReference type="Pfam" id="PF12706"/>
    </source>
</evidence>
<reference evidence="2 3" key="1">
    <citation type="submission" date="2020-05" db="EMBL/GenBank/DDBJ databases">
        <title>Complete closed genome sequence of Defluviicoccus vanus.</title>
        <authorList>
            <person name="Bessarab I."/>
            <person name="Arumugam K."/>
            <person name="Maszenan A.M."/>
            <person name="Seviour R.J."/>
            <person name="Williams R.B."/>
        </authorList>
    </citation>
    <scope>NUCLEOTIDE SEQUENCE [LARGE SCALE GENOMIC DNA]</scope>
    <source>
        <strain evidence="2 3">Ben 114</strain>
    </source>
</reference>
<dbReference type="InterPro" id="IPR036866">
    <property type="entry name" value="RibonucZ/Hydroxyglut_hydro"/>
</dbReference>
<feature type="domain" description="Metallo-beta-lactamase" evidence="1">
    <location>
        <begin position="70"/>
        <end position="142"/>
    </location>
</feature>
<proteinExistence type="predicted"/>